<proteinExistence type="predicted"/>
<dbReference type="AlphaFoldDB" id="A0A9P7CW47"/>
<sequence length="229" mass="25251">MALRSSRLRNRTGLSSQKVRQLGSTRDQNGCRLATNTLAGAKVLSQCAACAQARKKQRLEAMTLEQRQALQALVERHDGADNDASMDFSSDFNDEIMGDFWKGTTPKSQGPRQNDHRTCRDRIQCRADAFDAQLPAMMEAYLDWSLQHVQSGTRPGFFHQMAKDALNEVEADSGSWTATVVDLFCAEQVTLTLKASDSFITSALVRQGVIPCSPISPSVAVTVDALEFY</sequence>
<organism evidence="2 3">
    <name type="scientific">Suillus placidus</name>
    <dbReference type="NCBI Taxonomy" id="48579"/>
    <lineage>
        <taxon>Eukaryota</taxon>
        <taxon>Fungi</taxon>
        <taxon>Dikarya</taxon>
        <taxon>Basidiomycota</taxon>
        <taxon>Agaricomycotina</taxon>
        <taxon>Agaricomycetes</taxon>
        <taxon>Agaricomycetidae</taxon>
        <taxon>Boletales</taxon>
        <taxon>Suillineae</taxon>
        <taxon>Suillaceae</taxon>
        <taxon>Suillus</taxon>
    </lineage>
</organism>
<dbReference type="Proteomes" id="UP000714275">
    <property type="component" value="Unassembled WGS sequence"/>
</dbReference>
<feature type="compositionally biased region" description="Polar residues" evidence="1">
    <location>
        <begin position="12"/>
        <end position="25"/>
    </location>
</feature>
<dbReference type="EMBL" id="JABBWD010000103">
    <property type="protein sequence ID" value="KAG1765825.1"/>
    <property type="molecule type" value="Genomic_DNA"/>
</dbReference>
<feature type="region of interest" description="Disordered" evidence="1">
    <location>
        <begin position="1"/>
        <end position="25"/>
    </location>
</feature>
<feature type="compositionally biased region" description="Basic residues" evidence="1">
    <location>
        <begin position="1"/>
        <end position="10"/>
    </location>
</feature>
<dbReference type="OrthoDB" id="2640969at2759"/>
<keyword evidence="3" id="KW-1185">Reference proteome</keyword>
<accession>A0A9P7CW47</accession>
<gene>
    <name evidence="2" type="ORF">EV702DRAFT_1204420</name>
</gene>
<evidence type="ECO:0000256" key="1">
    <source>
        <dbReference type="SAM" id="MobiDB-lite"/>
    </source>
</evidence>
<evidence type="ECO:0000313" key="2">
    <source>
        <dbReference type="EMBL" id="KAG1765825.1"/>
    </source>
</evidence>
<reference evidence="2" key="1">
    <citation type="journal article" date="2020" name="New Phytol.">
        <title>Comparative genomics reveals dynamic genome evolution in host specialist ectomycorrhizal fungi.</title>
        <authorList>
            <person name="Lofgren L.A."/>
            <person name="Nguyen N.H."/>
            <person name="Vilgalys R."/>
            <person name="Ruytinx J."/>
            <person name="Liao H.L."/>
            <person name="Branco S."/>
            <person name="Kuo A."/>
            <person name="LaButti K."/>
            <person name="Lipzen A."/>
            <person name="Andreopoulos W."/>
            <person name="Pangilinan J."/>
            <person name="Riley R."/>
            <person name="Hundley H."/>
            <person name="Na H."/>
            <person name="Barry K."/>
            <person name="Grigoriev I.V."/>
            <person name="Stajich J.E."/>
            <person name="Kennedy P.G."/>
        </authorList>
    </citation>
    <scope>NUCLEOTIDE SEQUENCE</scope>
    <source>
        <strain evidence="2">DOB743</strain>
    </source>
</reference>
<name>A0A9P7CW47_9AGAM</name>
<evidence type="ECO:0000313" key="3">
    <source>
        <dbReference type="Proteomes" id="UP000714275"/>
    </source>
</evidence>
<comment type="caution">
    <text evidence="2">The sequence shown here is derived from an EMBL/GenBank/DDBJ whole genome shotgun (WGS) entry which is preliminary data.</text>
</comment>
<protein>
    <submittedName>
        <fullName evidence="2">Uncharacterized protein</fullName>
    </submittedName>
</protein>